<organism evidence="1 2">
    <name type="scientific">Bifidobacterium callitrichidarum</name>
    <dbReference type="NCBI Taxonomy" id="2052941"/>
    <lineage>
        <taxon>Bacteria</taxon>
        <taxon>Bacillati</taxon>
        <taxon>Actinomycetota</taxon>
        <taxon>Actinomycetes</taxon>
        <taxon>Bifidobacteriales</taxon>
        <taxon>Bifidobacteriaceae</taxon>
        <taxon>Bifidobacterium</taxon>
    </lineage>
</organism>
<reference evidence="1 2" key="1">
    <citation type="journal article" date="2018" name="Int. J. Syst. Evol. Microbiol.">
        <title>Bifidobacterium callitrichidarum sp. nov. from the faeces of the emperor tamarin (Saguinus imperator).</title>
        <authorList>
            <person name="Modesto M."/>
            <person name="Michelini S."/>
            <person name="Sansosti M.C."/>
            <person name="De Filippo C."/>
            <person name="Cavalieri D."/>
            <person name="Qvirist L."/>
            <person name="Andlid T."/>
            <person name="Spiezio C."/>
            <person name="Sandri C."/>
            <person name="Pascarelli S."/>
            <person name="Sgorbati B."/>
            <person name="Mattarelli P."/>
        </authorList>
    </citation>
    <scope>NUCLEOTIDE SEQUENCE [LARGE SCALE GENOMIC DNA]</scope>
    <source>
        <strain evidence="1 2">TRI 5</strain>
    </source>
</reference>
<dbReference type="EMBL" id="QFFM01000041">
    <property type="protein sequence ID" value="PWG62084.1"/>
    <property type="molecule type" value="Genomic_DNA"/>
</dbReference>
<keyword evidence="2" id="KW-1185">Reference proteome</keyword>
<name>A0A2U2MZD5_9BIFI</name>
<protein>
    <submittedName>
        <fullName evidence="1">Uncharacterized protein</fullName>
    </submittedName>
</protein>
<gene>
    <name evidence="1" type="ORF">DF196_12720</name>
</gene>
<dbReference type="AlphaFoldDB" id="A0A2U2MZD5"/>
<sequence>MPILNQMRAEKMIIVVSVKNLHSPIISNIGIIRQRYCHFIIIPVSIGIKKILWRMRILRKTLASKFATILV</sequence>
<evidence type="ECO:0000313" key="2">
    <source>
        <dbReference type="Proteomes" id="UP000245876"/>
    </source>
</evidence>
<dbReference type="Proteomes" id="UP000245876">
    <property type="component" value="Unassembled WGS sequence"/>
</dbReference>
<accession>A0A2U2MZD5</accession>
<comment type="caution">
    <text evidence="1">The sequence shown here is derived from an EMBL/GenBank/DDBJ whole genome shotgun (WGS) entry which is preliminary data.</text>
</comment>
<evidence type="ECO:0000313" key="1">
    <source>
        <dbReference type="EMBL" id="PWG62084.1"/>
    </source>
</evidence>
<proteinExistence type="predicted"/>